<evidence type="ECO:0000256" key="2">
    <source>
        <dbReference type="SAM" id="MobiDB-lite"/>
    </source>
</evidence>
<dbReference type="InParanoid" id="A0A1D2VDU9"/>
<dbReference type="Pfam" id="PF08577">
    <property type="entry name" value="PI31_Prot_C"/>
    <property type="match status" value="1"/>
</dbReference>
<feature type="compositionally biased region" description="Polar residues" evidence="2">
    <location>
        <begin position="124"/>
        <end position="146"/>
    </location>
</feature>
<feature type="domain" description="PI31 proteasome regulator C-terminal" evidence="3">
    <location>
        <begin position="43"/>
        <end position="104"/>
    </location>
</feature>
<keyword evidence="5" id="KW-1185">Reference proteome</keyword>
<evidence type="ECO:0000313" key="4">
    <source>
        <dbReference type="EMBL" id="ODV59762.1"/>
    </source>
</evidence>
<dbReference type="EMBL" id="KV454484">
    <property type="protein sequence ID" value="ODV59762.1"/>
    <property type="molecule type" value="Genomic_DNA"/>
</dbReference>
<proteinExistence type="inferred from homology"/>
<feature type="region of interest" description="Disordered" evidence="2">
    <location>
        <begin position="1"/>
        <end position="172"/>
    </location>
</feature>
<gene>
    <name evidence="4" type="ORF">ASCRUDRAFT_76736</name>
</gene>
<accession>A0A1D2VDU9</accession>
<evidence type="ECO:0000313" key="5">
    <source>
        <dbReference type="Proteomes" id="UP000095038"/>
    </source>
</evidence>
<dbReference type="Proteomes" id="UP000095038">
    <property type="component" value="Unassembled WGS sequence"/>
</dbReference>
<feature type="compositionally biased region" description="Low complexity" evidence="2">
    <location>
        <begin position="86"/>
        <end position="100"/>
    </location>
</feature>
<dbReference type="AlphaFoldDB" id="A0A1D2VDU9"/>
<protein>
    <recommendedName>
        <fullName evidence="3">PI31 proteasome regulator C-terminal domain-containing protein</fullName>
    </recommendedName>
</protein>
<dbReference type="InterPro" id="IPR013886">
    <property type="entry name" value="PI31_Prot_C"/>
</dbReference>
<evidence type="ECO:0000256" key="1">
    <source>
        <dbReference type="ARBA" id="ARBA00006405"/>
    </source>
</evidence>
<evidence type="ECO:0000259" key="3">
    <source>
        <dbReference type="Pfam" id="PF08577"/>
    </source>
</evidence>
<dbReference type="STRING" id="1344418.A0A1D2VDU9"/>
<reference evidence="5" key="1">
    <citation type="submission" date="2016-05" db="EMBL/GenBank/DDBJ databases">
        <title>Comparative genomics of biotechnologically important yeasts.</title>
        <authorList>
            <consortium name="DOE Joint Genome Institute"/>
            <person name="Riley R."/>
            <person name="Haridas S."/>
            <person name="Wolfe K.H."/>
            <person name="Lopes M.R."/>
            <person name="Hittinger C.T."/>
            <person name="Goker M."/>
            <person name="Salamov A."/>
            <person name="Wisecaver J."/>
            <person name="Long T.M."/>
            <person name="Aerts A.L."/>
            <person name="Barry K."/>
            <person name="Choi C."/>
            <person name="Clum A."/>
            <person name="Coughlan A.Y."/>
            <person name="Deshpande S."/>
            <person name="Douglass A.P."/>
            <person name="Hanson S.J."/>
            <person name="Klenk H.-P."/>
            <person name="Labutti K."/>
            <person name="Lapidus A."/>
            <person name="Lindquist E."/>
            <person name="Lipzen A."/>
            <person name="Meier-Kolthoff J.P."/>
            <person name="Ohm R.A."/>
            <person name="Otillar R.P."/>
            <person name="Pangilinan J."/>
            <person name="Peng Y."/>
            <person name="Rokas A."/>
            <person name="Rosa C.A."/>
            <person name="Scheuner C."/>
            <person name="Sibirny A.A."/>
            <person name="Slot J.C."/>
            <person name="Stielow J.B."/>
            <person name="Sun H."/>
            <person name="Kurtzman C.P."/>
            <person name="Blackwell M."/>
            <person name="Grigoriev I.V."/>
            <person name="Jeffries T.W."/>
        </authorList>
    </citation>
    <scope>NUCLEOTIDE SEQUENCE [LARGE SCALE GENOMIC DNA]</scope>
    <source>
        <strain evidence="5">DSM 1968</strain>
    </source>
</reference>
<organism evidence="4 5">
    <name type="scientific">Ascoidea rubescens DSM 1968</name>
    <dbReference type="NCBI Taxonomy" id="1344418"/>
    <lineage>
        <taxon>Eukaryota</taxon>
        <taxon>Fungi</taxon>
        <taxon>Dikarya</taxon>
        <taxon>Ascomycota</taxon>
        <taxon>Saccharomycotina</taxon>
        <taxon>Saccharomycetes</taxon>
        <taxon>Ascoideaceae</taxon>
        <taxon>Ascoidea</taxon>
    </lineage>
</organism>
<dbReference type="OrthoDB" id="68090at2759"/>
<comment type="similarity">
    <text evidence="1">Belongs to the proteasome inhibitor PI31 family.</text>
</comment>
<sequence length="172" mass="18320">MSSGRNSSKANPEAPPGFEDEYQLQSPKGDINQEKSNAKPFSIGEQDLNPPTGKYPNMKPYLDPLSDFSSPGSSGGMYPTRNDPLFNPQNNKANNNHPFNSRYDDPMTGGDQLNSIGQGLPANPSLNDNRFNKNNFGPNYPGSTPFDNGFNGPPGPPGGFGPGGFGFGGNSF</sequence>
<name>A0A1D2VDU9_9ASCO</name>
<feature type="compositionally biased region" description="Gly residues" evidence="2">
    <location>
        <begin position="160"/>
        <end position="172"/>
    </location>
</feature>
<dbReference type="RefSeq" id="XP_020046069.1">
    <property type="nucleotide sequence ID" value="XM_020193595.1"/>
</dbReference>
<feature type="compositionally biased region" description="Polar residues" evidence="2">
    <location>
        <begin position="1"/>
        <end position="10"/>
    </location>
</feature>
<dbReference type="GeneID" id="30967231"/>